<evidence type="ECO:0000313" key="3">
    <source>
        <dbReference type="Proteomes" id="UP000244722"/>
    </source>
</evidence>
<proteinExistence type="predicted"/>
<sequence length="433" mass="46022">MPPVLRPRKPTTAAVEPTVKHEKPKAEPKKKSPASKPLAQKQVAGTPAARKTTVRKTSKKTPRETPIQGGGRSNRKGKNKVVKEEENPPRDPSGSSFQVVIIVVNHRCKNQGGHDGPAKGESSAEGGSDVSGYKGKLPAARGPPDTLAKSVATKGLTADDTPAFQTPANRKPALKHDIRKLAGAESLPAPRTLAREKSYRVSTTTGRRSAVKKTAAEKRAEHDMSDDSSELRDDSGEGSDGSYKPNPIRTKPRRSKQKSVRETKSQTSKTLADTAARKVPAQSVQRARVGKTTRKPTGKLFAGLAHTVATRSSTTREAAMGPGKGGDNGLFKEPIKTATRKRPATSPACHEVRKMPKRATGSSVQAVRADIPTVVISSAGNGFVDGSTSQVPGFQQFSSSSLHQPLGLYLEPEAEVSESEGPLFAALHARFGI</sequence>
<organism evidence="2 3">
    <name type="scientific">Tuber borchii</name>
    <name type="common">White truffle</name>
    <dbReference type="NCBI Taxonomy" id="42251"/>
    <lineage>
        <taxon>Eukaryota</taxon>
        <taxon>Fungi</taxon>
        <taxon>Dikarya</taxon>
        <taxon>Ascomycota</taxon>
        <taxon>Pezizomycotina</taxon>
        <taxon>Pezizomycetes</taxon>
        <taxon>Pezizales</taxon>
        <taxon>Tuberaceae</taxon>
        <taxon>Tuber</taxon>
    </lineage>
</organism>
<dbReference type="Proteomes" id="UP000244722">
    <property type="component" value="Unassembled WGS sequence"/>
</dbReference>
<evidence type="ECO:0000313" key="2">
    <source>
        <dbReference type="EMBL" id="PUU73764.1"/>
    </source>
</evidence>
<keyword evidence="3" id="KW-1185">Reference proteome</keyword>
<evidence type="ECO:0000256" key="1">
    <source>
        <dbReference type="SAM" id="MobiDB-lite"/>
    </source>
</evidence>
<dbReference type="AlphaFoldDB" id="A0A2T6ZEE3"/>
<dbReference type="EMBL" id="NESQ01000347">
    <property type="protein sequence ID" value="PUU73764.1"/>
    <property type="molecule type" value="Genomic_DNA"/>
</dbReference>
<accession>A0A2T6ZEE3</accession>
<feature type="region of interest" description="Disordered" evidence="1">
    <location>
        <begin position="1"/>
        <end position="292"/>
    </location>
</feature>
<feature type="compositionally biased region" description="Basic and acidic residues" evidence="1">
    <location>
        <begin position="214"/>
        <end position="235"/>
    </location>
</feature>
<protein>
    <submittedName>
        <fullName evidence="2">Uncharacterized protein</fullName>
    </submittedName>
</protein>
<reference evidence="2 3" key="1">
    <citation type="submission" date="2017-04" db="EMBL/GenBank/DDBJ databases">
        <title>Draft genome sequence of Tuber borchii Vittad., a whitish edible truffle.</title>
        <authorList>
            <consortium name="DOE Joint Genome Institute"/>
            <person name="Murat C."/>
            <person name="Kuo A."/>
            <person name="Barry K.W."/>
            <person name="Clum A."/>
            <person name="Dockter R.B."/>
            <person name="Fauchery L."/>
            <person name="Iotti M."/>
            <person name="Kohler A."/>
            <person name="Labutti K."/>
            <person name="Lindquist E.A."/>
            <person name="Lipzen A."/>
            <person name="Ohm R.A."/>
            <person name="Wang M."/>
            <person name="Grigoriev I.V."/>
            <person name="Zambonelli A."/>
            <person name="Martin F.M."/>
        </authorList>
    </citation>
    <scope>NUCLEOTIDE SEQUENCE [LARGE SCALE GENOMIC DNA]</scope>
    <source>
        <strain evidence="2 3">Tbo3840</strain>
    </source>
</reference>
<feature type="compositionally biased region" description="Basic and acidic residues" evidence="1">
    <location>
        <begin position="18"/>
        <end position="30"/>
    </location>
</feature>
<comment type="caution">
    <text evidence="2">The sequence shown here is derived from an EMBL/GenBank/DDBJ whole genome shotgun (WGS) entry which is preliminary data.</text>
</comment>
<feature type="region of interest" description="Disordered" evidence="1">
    <location>
        <begin position="311"/>
        <end position="332"/>
    </location>
</feature>
<name>A0A2T6ZEE3_TUBBO</name>
<gene>
    <name evidence="2" type="ORF">B9Z19DRAFT_1134491</name>
</gene>